<proteinExistence type="predicted"/>
<evidence type="ECO:0000313" key="2">
    <source>
        <dbReference type="Proteomes" id="UP000636755"/>
    </source>
</evidence>
<name>A0ABR7HI82_9FIRM</name>
<dbReference type="EMBL" id="JACOPS010000001">
    <property type="protein sequence ID" value="MBC5727216.1"/>
    <property type="molecule type" value="Genomic_DNA"/>
</dbReference>
<evidence type="ECO:0008006" key="3">
    <source>
        <dbReference type="Google" id="ProtNLM"/>
    </source>
</evidence>
<reference evidence="1 2" key="1">
    <citation type="submission" date="2020-08" db="EMBL/GenBank/DDBJ databases">
        <title>Genome public.</title>
        <authorList>
            <person name="Liu C."/>
            <person name="Sun Q."/>
        </authorList>
    </citation>
    <scope>NUCLEOTIDE SEQUENCE [LARGE SCALE GENOMIC DNA]</scope>
    <source>
        <strain evidence="1 2">NSJ-71</strain>
    </source>
</reference>
<gene>
    <name evidence="1" type="ORF">H8R91_01470</name>
</gene>
<keyword evidence="2" id="KW-1185">Reference proteome</keyword>
<sequence length="68" mass="7964">MKKKLFGKNIKPSCTYCLNSVYENDTCHCIKNKTIIDDKCKSFKYDPLMRVPQSAPTLHEYTLDDFKL</sequence>
<evidence type="ECO:0000313" key="1">
    <source>
        <dbReference type="EMBL" id="MBC5727216.1"/>
    </source>
</evidence>
<organism evidence="1 2">
    <name type="scientific">Ruminococcus intestinalis</name>
    <dbReference type="NCBI Taxonomy" id="2763066"/>
    <lineage>
        <taxon>Bacteria</taxon>
        <taxon>Bacillati</taxon>
        <taxon>Bacillota</taxon>
        <taxon>Clostridia</taxon>
        <taxon>Eubacteriales</taxon>
        <taxon>Oscillospiraceae</taxon>
        <taxon>Ruminococcus</taxon>
    </lineage>
</organism>
<comment type="caution">
    <text evidence="1">The sequence shown here is derived from an EMBL/GenBank/DDBJ whole genome shotgun (WGS) entry which is preliminary data.</text>
</comment>
<accession>A0ABR7HI82</accession>
<dbReference type="Proteomes" id="UP000636755">
    <property type="component" value="Unassembled WGS sequence"/>
</dbReference>
<protein>
    <recommendedName>
        <fullName evidence="3">Cysteine-rich VLP domain-containing protein</fullName>
    </recommendedName>
</protein>